<evidence type="ECO:0000256" key="1">
    <source>
        <dbReference type="SAM" id="Phobius"/>
    </source>
</evidence>
<dbReference type="Pfam" id="PF04020">
    <property type="entry name" value="Phage_holin_4_2"/>
    <property type="match status" value="1"/>
</dbReference>
<dbReference type="AlphaFoldDB" id="A0A5P2G543"/>
<feature type="transmembrane region" description="Helical" evidence="1">
    <location>
        <begin position="89"/>
        <end position="107"/>
    </location>
</feature>
<keyword evidence="3" id="KW-1185">Reference proteome</keyword>
<dbReference type="OrthoDB" id="6402664at2"/>
<keyword evidence="1" id="KW-0472">Membrane</keyword>
<protein>
    <submittedName>
        <fullName evidence="2">Phage holin family protein</fullName>
    </submittedName>
</protein>
<dbReference type="InterPro" id="IPR007165">
    <property type="entry name" value="Phage_holin_4_2"/>
</dbReference>
<dbReference type="PANTHER" id="PTHR37309">
    <property type="entry name" value="SLR0284 PROTEIN"/>
    <property type="match status" value="1"/>
</dbReference>
<feature type="transmembrane region" description="Helical" evidence="1">
    <location>
        <begin position="53"/>
        <end position="77"/>
    </location>
</feature>
<sequence length="108" mass="11250">MSFIISLLVTGFLVFILAKILPGVSVESYGAAVGVAFVLGILNAIVRPVLAFLSFPITFLTLGLFSLVITAVIILLASAIMGKKFHVDGFLSALIFGVVLGIARAIIG</sequence>
<dbReference type="PANTHER" id="PTHR37309:SF1">
    <property type="entry name" value="SLR0284 PROTEIN"/>
    <property type="match status" value="1"/>
</dbReference>
<dbReference type="Proteomes" id="UP000292424">
    <property type="component" value="Chromosome"/>
</dbReference>
<keyword evidence="1" id="KW-1133">Transmembrane helix</keyword>
<organism evidence="2 3">
    <name type="scientific">Rhizosphaericola mali</name>
    <dbReference type="NCBI Taxonomy" id="2545455"/>
    <lineage>
        <taxon>Bacteria</taxon>
        <taxon>Pseudomonadati</taxon>
        <taxon>Bacteroidota</taxon>
        <taxon>Chitinophagia</taxon>
        <taxon>Chitinophagales</taxon>
        <taxon>Chitinophagaceae</taxon>
        <taxon>Rhizosphaericola</taxon>
    </lineage>
</organism>
<name>A0A5P2G543_9BACT</name>
<accession>A0A5P2G543</accession>
<keyword evidence="1" id="KW-0812">Transmembrane</keyword>
<feature type="transmembrane region" description="Helical" evidence="1">
    <location>
        <begin position="28"/>
        <end position="46"/>
    </location>
</feature>
<dbReference type="KEGG" id="arac:E0W69_007305"/>
<gene>
    <name evidence="2" type="ORF">E0W69_007305</name>
</gene>
<proteinExistence type="predicted"/>
<evidence type="ECO:0000313" key="3">
    <source>
        <dbReference type="Proteomes" id="UP000292424"/>
    </source>
</evidence>
<evidence type="ECO:0000313" key="2">
    <source>
        <dbReference type="EMBL" id="QES90936.1"/>
    </source>
</evidence>
<reference evidence="2 3" key="1">
    <citation type="submission" date="2019-09" db="EMBL/GenBank/DDBJ databases">
        <title>Complete genome sequence of Arachidicoccus sp. B3-10 isolated from apple orchard soil.</title>
        <authorList>
            <person name="Kim H.S."/>
            <person name="Han K.-I."/>
            <person name="Suh M.K."/>
            <person name="Lee K.C."/>
            <person name="Eom M.K."/>
            <person name="Kim J.-S."/>
            <person name="Kang S.W."/>
            <person name="Sin Y."/>
            <person name="Lee J.-S."/>
        </authorList>
    </citation>
    <scope>NUCLEOTIDE SEQUENCE [LARGE SCALE GENOMIC DNA]</scope>
    <source>
        <strain evidence="2 3">B3-10</strain>
    </source>
</reference>
<dbReference type="EMBL" id="CP044016">
    <property type="protein sequence ID" value="QES90936.1"/>
    <property type="molecule type" value="Genomic_DNA"/>
</dbReference>